<name>A0A448WE48_9PLAT</name>
<dbReference type="Pfam" id="PF02582">
    <property type="entry name" value="DUF155"/>
    <property type="match status" value="1"/>
</dbReference>
<dbReference type="OrthoDB" id="242766at2759"/>
<dbReference type="GO" id="GO:0070131">
    <property type="term" value="P:positive regulation of mitochondrial translation"/>
    <property type="evidence" value="ECO:0007669"/>
    <property type="project" value="TreeGrafter"/>
</dbReference>
<keyword evidence="2" id="KW-0472">Membrane</keyword>
<dbReference type="AlphaFoldDB" id="A0A448WE48"/>
<evidence type="ECO:0000313" key="4">
    <source>
        <dbReference type="EMBL" id="VEL09585.1"/>
    </source>
</evidence>
<gene>
    <name evidence="4" type="ORF">PXEA_LOCUS3025</name>
</gene>
<evidence type="ECO:0000256" key="2">
    <source>
        <dbReference type="SAM" id="Phobius"/>
    </source>
</evidence>
<evidence type="ECO:0000313" key="5">
    <source>
        <dbReference type="Proteomes" id="UP000784294"/>
    </source>
</evidence>
<organism evidence="4 5">
    <name type="scientific">Protopolystoma xenopodis</name>
    <dbReference type="NCBI Taxonomy" id="117903"/>
    <lineage>
        <taxon>Eukaryota</taxon>
        <taxon>Metazoa</taxon>
        <taxon>Spiralia</taxon>
        <taxon>Lophotrochozoa</taxon>
        <taxon>Platyhelminthes</taxon>
        <taxon>Monogenea</taxon>
        <taxon>Polyopisthocotylea</taxon>
        <taxon>Polystomatidea</taxon>
        <taxon>Polystomatidae</taxon>
        <taxon>Protopolystoma</taxon>
    </lineage>
</organism>
<evidence type="ECO:0000256" key="1">
    <source>
        <dbReference type="ARBA" id="ARBA00008306"/>
    </source>
</evidence>
<dbReference type="Proteomes" id="UP000784294">
    <property type="component" value="Unassembled WGS sequence"/>
</dbReference>
<feature type="domain" description="DUF155" evidence="3">
    <location>
        <begin position="2"/>
        <end position="89"/>
    </location>
</feature>
<reference evidence="4" key="1">
    <citation type="submission" date="2018-11" db="EMBL/GenBank/DDBJ databases">
        <authorList>
            <consortium name="Pathogen Informatics"/>
        </authorList>
    </citation>
    <scope>NUCLEOTIDE SEQUENCE</scope>
</reference>
<protein>
    <recommendedName>
        <fullName evidence="3">DUF155 domain-containing protein</fullName>
    </recommendedName>
</protein>
<keyword evidence="2" id="KW-0812">Transmembrane</keyword>
<comment type="similarity">
    <text evidence="1">Belongs to the RMD1/sif2 family.</text>
</comment>
<dbReference type="GO" id="GO:0005739">
    <property type="term" value="C:mitochondrion"/>
    <property type="evidence" value="ECO:0007669"/>
    <property type="project" value="UniProtKB-ARBA"/>
</dbReference>
<dbReference type="PANTHER" id="PTHR16255:SF1">
    <property type="entry name" value="REQUIRED FOR MEIOTIC NUCLEAR DIVISION PROTEIN 1 HOMOLOG"/>
    <property type="match status" value="1"/>
</dbReference>
<dbReference type="InterPro" id="IPR051624">
    <property type="entry name" value="RMD1/Sad1-interacting"/>
</dbReference>
<accession>A0A448WE48</accession>
<sequence length="138" mass="16399">MIEFEFDKVAEELEPWYEKIKGGPLITAFYFRQASVMRKVGELFKLRHQLTVSRNMTETPDFYWDRPQIERLFHDLKVAFSVNSRTRILSTKLTMCCELTQILSDHLHSRHSSRLEWMIIVLILVEAGLFFHYLISTS</sequence>
<keyword evidence="5" id="KW-1185">Reference proteome</keyword>
<dbReference type="EMBL" id="CAAALY010006700">
    <property type="protein sequence ID" value="VEL09585.1"/>
    <property type="molecule type" value="Genomic_DNA"/>
</dbReference>
<feature type="transmembrane region" description="Helical" evidence="2">
    <location>
        <begin position="117"/>
        <end position="135"/>
    </location>
</feature>
<proteinExistence type="inferred from homology"/>
<dbReference type="PANTHER" id="PTHR16255">
    <property type="entry name" value="REQUIRED FOR MEIOTIC NUCLEAR DIVISION PROTEIN 1 HOMOLOG"/>
    <property type="match status" value="1"/>
</dbReference>
<dbReference type="InterPro" id="IPR003734">
    <property type="entry name" value="DUF155"/>
</dbReference>
<keyword evidence="2" id="KW-1133">Transmembrane helix</keyword>
<evidence type="ECO:0000259" key="3">
    <source>
        <dbReference type="Pfam" id="PF02582"/>
    </source>
</evidence>
<comment type="caution">
    <text evidence="4">The sequence shown here is derived from an EMBL/GenBank/DDBJ whole genome shotgun (WGS) entry which is preliminary data.</text>
</comment>